<evidence type="ECO:0000313" key="5">
    <source>
        <dbReference type="Proteomes" id="UP001199044"/>
    </source>
</evidence>
<dbReference type="HAMAP" id="MF_02226">
    <property type="entry name" value="AlluloseP_3_epimer"/>
    <property type="match status" value="1"/>
</dbReference>
<dbReference type="EMBL" id="JAIWIU010000004">
    <property type="protein sequence ID" value="MCA2014588.1"/>
    <property type="molecule type" value="Genomic_DNA"/>
</dbReference>
<comment type="similarity">
    <text evidence="3">Belongs to the ribulose-phosphate 3-epimerase family. AlsE subfamily.</text>
</comment>
<keyword evidence="2 3" id="KW-0413">Isomerase</keyword>
<protein>
    <recommendedName>
        <fullName evidence="3">Putative D-allulose-6-phosphate 3-epimerase</fullName>
        <ecNumber evidence="3">5.1.3.-</ecNumber>
    </recommendedName>
</protein>
<evidence type="ECO:0000313" key="4">
    <source>
        <dbReference type="EMBL" id="MCA2014588.1"/>
    </source>
</evidence>
<dbReference type="InterPro" id="IPR013785">
    <property type="entry name" value="Aldolase_TIM"/>
</dbReference>
<feature type="binding site" evidence="3">
    <location>
        <position position="65"/>
    </location>
    <ligand>
        <name>substrate</name>
    </ligand>
</feature>
<comment type="pathway">
    <text evidence="3">Carbohydrate degradation; D-allose degradation.</text>
</comment>
<dbReference type="Proteomes" id="UP001199044">
    <property type="component" value="Unassembled WGS sequence"/>
</dbReference>
<proteinExistence type="inferred from homology"/>
<dbReference type="Pfam" id="PF00834">
    <property type="entry name" value="Ribul_P_3_epim"/>
    <property type="match status" value="1"/>
</dbReference>
<keyword evidence="1 3" id="KW-0479">Metal-binding</keyword>
<feature type="active site" description="Proton donor" evidence="3">
    <location>
        <position position="175"/>
    </location>
</feature>
<accession>A0ABS7YFY6</accession>
<feature type="binding site" evidence="3">
    <location>
        <position position="175"/>
    </location>
    <ligand>
        <name>a divalent metal cation</name>
        <dbReference type="ChEBI" id="CHEBI:60240"/>
    </ligand>
</feature>
<comment type="catalytic activity">
    <reaction evidence="3">
        <text>D-allulose 6-phosphate = keto-D-fructose 6-phosphate</text>
        <dbReference type="Rhea" id="RHEA:28426"/>
        <dbReference type="ChEBI" id="CHEBI:57579"/>
        <dbReference type="ChEBI" id="CHEBI:61519"/>
    </reaction>
</comment>
<dbReference type="EC" id="5.1.3.-" evidence="3"/>
<dbReference type="PANTHER" id="PTHR11749">
    <property type="entry name" value="RIBULOSE-5-PHOSPHATE-3-EPIMERASE"/>
    <property type="match status" value="1"/>
</dbReference>
<dbReference type="Gene3D" id="3.20.20.70">
    <property type="entry name" value="Aldolase class I"/>
    <property type="match status" value="1"/>
</dbReference>
<feature type="binding site" evidence="3">
    <location>
        <position position="34"/>
    </location>
    <ligand>
        <name>a divalent metal cation</name>
        <dbReference type="ChEBI" id="CHEBI:60240"/>
    </ligand>
</feature>
<sequence length="229" mass="25974">MNAMFSPSLMCMDLTKFEQQVDALNKRATFYHVDIMDGHYVKNITLSPFFIEQLKKIATIPVDVHLMCERPEDIIPLCLDAGADIISFHPETAGNKIFRLIQQIKDAGKQVGVVLNPSEPIEMINEYIHLLDKITIMSVDPGFAGQKFIPETLNKIRRLKTLRDEQHYHYLLEIDGSCNPKTFKTVAASGVDVFIVGTSGLFSFDPNIEHAWDKMMEIFKRETAELALA</sequence>
<dbReference type="InterPro" id="IPR011060">
    <property type="entry name" value="RibuloseP-bd_barrel"/>
</dbReference>
<evidence type="ECO:0000256" key="1">
    <source>
        <dbReference type="ARBA" id="ARBA00022723"/>
    </source>
</evidence>
<dbReference type="SUPFAM" id="SSF51366">
    <property type="entry name" value="Ribulose-phoshate binding barrel"/>
    <property type="match status" value="1"/>
</dbReference>
<feature type="binding site" evidence="3">
    <location>
        <position position="65"/>
    </location>
    <ligand>
        <name>a divalent metal cation</name>
        <dbReference type="ChEBI" id="CHEBI:60240"/>
    </ligand>
</feature>
<dbReference type="PROSITE" id="PS01086">
    <property type="entry name" value="RIBUL_P_3_EPIMER_2"/>
    <property type="match status" value="1"/>
</dbReference>
<dbReference type="InterPro" id="IPR043677">
    <property type="entry name" value="AlluloseP_3_epimer_AlsE"/>
</dbReference>
<feature type="binding site" evidence="3">
    <location>
        <begin position="197"/>
        <end position="199"/>
    </location>
    <ligand>
        <name>substrate</name>
    </ligand>
</feature>
<comment type="cofactor">
    <cofactor evidence="3">
        <name>a divalent metal cation</name>
        <dbReference type="ChEBI" id="CHEBI:60240"/>
    </cofactor>
</comment>
<organism evidence="4 5">
    <name type="scientific">Vibrio tritonius</name>
    <dbReference type="NCBI Taxonomy" id="1435069"/>
    <lineage>
        <taxon>Bacteria</taxon>
        <taxon>Pseudomonadati</taxon>
        <taxon>Pseudomonadota</taxon>
        <taxon>Gammaproteobacteria</taxon>
        <taxon>Vibrionales</taxon>
        <taxon>Vibrionaceae</taxon>
        <taxon>Vibrio</taxon>
    </lineage>
</organism>
<dbReference type="NCBIfam" id="NF004076">
    <property type="entry name" value="PRK05581.1-4"/>
    <property type="match status" value="1"/>
</dbReference>
<dbReference type="RefSeq" id="WP_225249216.1">
    <property type="nucleotide sequence ID" value="NZ_CP152308.1"/>
</dbReference>
<feature type="binding site" evidence="3">
    <location>
        <begin position="142"/>
        <end position="145"/>
    </location>
    <ligand>
        <name>substrate</name>
    </ligand>
</feature>
<dbReference type="InterPro" id="IPR000056">
    <property type="entry name" value="Ribul_P_3_epim-like"/>
</dbReference>
<dbReference type="CDD" id="cd00429">
    <property type="entry name" value="RPE"/>
    <property type="match status" value="1"/>
</dbReference>
<keyword evidence="5" id="KW-1185">Reference proteome</keyword>
<feature type="active site" description="Proton acceptor" evidence="3">
    <location>
        <position position="34"/>
    </location>
</feature>
<feature type="binding site" evidence="3">
    <location>
        <begin position="175"/>
        <end position="177"/>
    </location>
    <ligand>
        <name>substrate</name>
    </ligand>
</feature>
<comment type="caution">
    <text evidence="4">The sequence shown here is derived from an EMBL/GenBank/DDBJ whole genome shotgun (WGS) entry which is preliminary data.</text>
</comment>
<evidence type="ECO:0000256" key="3">
    <source>
        <dbReference type="HAMAP-Rule" id="MF_02226"/>
    </source>
</evidence>
<gene>
    <name evidence="4" type="ORF">LDJ79_00600</name>
</gene>
<name>A0ABS7YFY6_9VIBR</name>
<keyword evidence="3" id="KW-0119">Carbohydrate metabolism</keyword>
<evidence type="ECO:0000256" key="2">
    <source>
        <dbReference type="ARBA" id="ARBA00023235"/>
    </source>
</evidence>
<comment type="function">
    <text evidence="3">Catalyzes the reversible epimerization of D-allulose 6-phosphate to D-fructose 6-phosphate. Can also catalyze with lower efficiency the reversible epimerization of D-ribulose 5-phosphate to D-xylulose 5-phosphate.</text>
</comment>
<dbReference type="NCBIfam" id="NF007266">
    <property type="entry name" value="PRK09722.1"/>
    <property type="match status" value="1"/>
</dbReference>
<reference evidence="5" key="1">
    <citation type="submission" date="2023-07" db="EMBL/GenBank/DDBJ databases">
        <title>Molecular identification of indigenous halophilic bacteria isolated from red sea cost, biodegradation of synthetic dyes and assessment of degraded metabolite toxicity.</title>
        <authorList>
            <person name="Chaieb K."/>
            <person name="Altayb H.N."/>
        </authorList>
    </citation>
    <scope>NUCLEOTIDE SEQUENCE [LARGE SCALE GENOMIC DNA]</scope>
    <source>
        <strain evidence="5">K20</strain>
    </source>
</reference>
<feature type="binding site" evidence="3">
    <location>
        <position position="32"/>
    </location>
    <ligand>
        <name>a divalent metal cation</name>
        <dbReference type="ChEBI" id="CHEBI:60240"/>
    </ligand>
</feature>